<name>A0ABD5M7I6_9EURY</name>
<dbReference type="EMBL" id="JBGNYA010000001">
    <property type="protein sequence ID" value="MFA1609877.1"/>
    <property type="molecule type" value="Genomic_DNA"/>
</dbReference>
<protein>
    <submittedName>
        <fullName evidence="2">GIY-YIG nuclease family protein</fullName>
    </submittedName>
</protein>
<reference evidence="2 3" key="1">
    <citation type="submission" date="2024-08" db="EMBL/GenBank/DDBJ databases">
        <title>Halobellus sp. MBLA0158 whole genome sequence.</title>
        <authorList>
            <person name="Hwang C.Y."/>
            <person name="Cho E.-S."/>
            <person name="Seo M.-J."/>
        </authorList>
    </citation>
    <scope>NUCLEOTIDE SEQUENCE [LARGE SCALE GENOMIC DNA]</scope>
    <source>
        <strain evidence="2 3">MBLA0158</strain>
    </source>
</reference>
<sequence length="296" mass="33674">MTEADFYALDWLDLNWSEWKPLDADSFSGVPKEAGLYRIRHRENERDHLEYIGESGDTRRRIQSLARGTYAEEMPYRDPHTAAPCLWAVRDDVGSALEVSHTTSPKAQDEQHRKGIEAALIALHRRETNRSPTANFGRIIDGYKQSSYSYNDPAYKGGRLESGEEEPNSASGIEPPDWQNWCEPLARDWMGLDWSEPYRLAERLDADPPDTGVYRIWYEGQASTLAYIGESSNISSRLYNHEQTFGENTLFAYAKRSDLNAPHKRAEVETDLIGAYYLEIGEAPLVQFGYSGNNPP</sequence>
<evidence type="ECO:0000256" key="1">
    <source>
        <dbReference type="SAM" id="MobiDB-lite"/>
    </source>
</evidence>
<dbReference type="AlphaFoldDB" id="A0ABD5M7I6"/>
<comment type="caution">
    <text evidence="2">The sequence shown here is derived from an EMBL/GenBank/DDBJ whole genome shotgun (WGS) entry which is preliminary data.</text>
</comment>
<dbReference type="RefSeq" id="WP_372386977.1">
    <property type="nucleotide sequence ID" value="NZ_JBGNYA010000001.1"/>
</dbReference>
<feature type="region of interest" description="Disordered" evidence="1">
    <location>
        <begin position="154"/>
        <end position="177"/>
    </location>
</feature>
<evidence type="ECO:0000313" key="2">
    <source>
        <dbReference type="EMBL" id="MFA1609877.1"/>
    </source>
</evidence>
<proteinExistence type="predicted"/>
<keyword evidence="3" id="KW-1185">Reference proteome</keyword>
<gene>
    <name evidence="2" type="ORF">OS889_02505</name>
</gene>
<evidence type="ECO:0000313" key="3">
    <source>
        <dbReference type="Proteomes" id="UP001570511"/>
    </source>
</evidence>
<organism evidence="2 3">
    <name type="scientific">Halobellus rubicundus</name>
    <dbReference type="NCBI Taxonomy" id="2996466"/>
    <lineage>
        <taxon>Archaea</taxon>
        <taxon>Methanobacteriati</taxon>
        <taxon>Methanobacteriota</taxon>
        <taxon>Stenosarchaea group</taxon>
        <taxon>Halobacteria</taxon>
        <taxon>Halobacteriales</taxon>
        <taxon>Haloferacaceae</taxon>
        <taxon>Halobellus</taxon>
    </lineage>
</organism>
<accession>A0ABD5M7I6</accession>
<dbReference type="Proteomes" id="UP001570511">
    <property type="component" value="Unassembled WGS sequence"/>
</dbReference>